<dbReference type="Gene3D" id="3.40.50.12780">
    <property type="entry name" value="N-terminal domain of ligase-like"/>
    <property type="match status" value="1"/>
</dbReference>
<comment type="similarity">
    <text evidence="1">Belongs to the ATP-dependent AMP-binding enzyme family.</text>
</comment>
<feature type="domain" description="AMP-binding enzyme C-terminal" evidence="4">
    <location>
        <begin position="470"/>
        <end position="546"/>
    </location>
</feature>
<protein>
    <submittedName>
        <fullName evidence="5">Class I adenylate-forming enzyme family protein</fullName>
    </submittedName>
</protein>
<evidence type="ECO:0000313" key="6">
    <source>
        <dbReference type="Proteomes" id="UP001499882"/>
    </source>
</evidence>
<accession>A0ABP8Z171</accession>
<name>A0ABP8Z171_9ACTN</name>
<dbReference type="InterPro" id="IPR020845">
    <property type="entry name" value="AMP-binding_CS"/>
</dbReference>
<dbReference type="PROSITE" id="PS00455">
    <property type="entry name" value="AMP_BINDING"/>
    <property type="match status" value="1"/>
</dbReference>
<gene>
    <name evidence="5" type="ORF">GCM10023350_30310</name>
</gene>
<keyword evidence="2" id="KW-0436">Ligase</keyword>
<dbReference type="InterPro" id="IPR025110">
    <property type="entry name" value="AMP-bd_C"/>
</dbReference>
<dbReference type="InterPro" id="IPR042099">
    <property type="entry name" value="ANL_N_sf"/>
</dbReference>
<sequence length="570" mass="61287">MTTDDDRLAALTRADGPFPLVERTIGGVQLQVFDREPRTLRDAFLATADLGDRDAVVYRDERWTYDEQWSTVVALAHALRDDLGVAQGDRVAIAMRNYPEWIFTFWALQLLGAVVVPLNAWLRAGELGELLADARPSVVVADAERLALLRELDTAALGVRHLVAVRCPDVPDAVVPYEALLARLGDDLAPPECEISPDDPATILFTSGTTGRPKGALGTHRNHSASLLNKIIRSVPVPERFDPDGPPLRPAPSARLVTFPFFHIAGINNLYTLAYSGHRMVLMHKWDAQEAARLVEAEGITDLAGPPFVIQTFLDAVEAGTRDVSSLKRLGMGGSSAPLHLIARVHATFEGRVAPSTGYGLTETTSGVVAIGGQEWIARPDSVGRPLPTVEVRILDEAGRALPVGEVGEIAIRGPQVITHYEHGESPDSFVDGWFRTGDQGRLDEEGYLSLSGRLKDVVIRGGENINAAEVEDCLSSHPAVLEVAVFGLPHESLGEELAAVVRLGAGTTIGPEDLQAYVAERLAAFKVPARIAVVGQSLPRTASGKIVKRDIVDVMDLRGALAAPAPATR</sequence>
<reference evidence="6" key="1">
    <citation type="journal article" date="2019" name="Int. J. Syst. Evol. Microbiol.">
        <title>The Global Catalogue of Microorganisms (GCM) 10K type strain sequencing project: providing services to taxonomists for standard genome sequencing and annotation.</title>
        <authorList>
            <consortium name="The Broad Institute Genomics Platform"/>
            <consortium name="The Broad Institute Genome Sequencing Center for Infectious Disease"/>
            <person name="Wu L."/>
            <person name="Ma J."/>
        </authorList>
    </citation>
    <scope>NUCLEOTIDE SEQUENCE [LARGE SCALE GENOMIC DNA]</scope>
    <source>
        <strain evidence="6">JCM 18532</strain>
    </source>
</reference>
<dbReference type="EMBL" id="BAABKN010000019">
    <property type="protein sequence ID" value="GAA4743533.1"/>
    <property type="molecule type" value="Genomic_DNA"/>
</dbReference>
<comment type="caution">
    <text evidence="5">The sequence shown here is derived from an EMBL/GenBank/DDBJ whole genome shotgun (WGS) entry which is preliminary data.</text>
</comment>
<dbReference type="RefSeq" id="WP_345527655.1">
    <property type="nucleotide sequence ID" value="NZ_BAABKN010000019.1"/>
</dbReference>
<keyword evidence="6" id="KW-1185">Reference proteome</keyword>
<evidence type="ECO:0000259" key="4">
    <source>
        <dbReference type="Pfam" id="PF13193"/>
    </source>
</evidence>
<dbReference type="Gene3D" id="3.30.300.30">
    <property type="match status" value="1"/>
</dbReference>
<evidence type="ECO:0000256" key="2">
    <source>
        <dbReference type="ARBA" id="ARBA00022598"/>
    </source>
</evidence>
<organism evidence="5 6">
    <name type="scientific">Nocardioides endophyticus</name>
    <dbReference type="NCBI Taxonomy" id="1353775"/>
    <lineage>
        <taxon>Bacteria</taxon>
        <taxon>Bacillati</taxon>
        <taxon>Actinomycetota</taxon>
        <taxon>Actinomycetes</taxon>
        <taxon>Propionibacteriales</taxon>
        <taxon>Nocardioidaceae</taxon>
        <taxon>Nocardioides</taxon>
    </lineage>
</organism>
<dbReference type="Pfam" id="PF00501">
    <property type="entry name" value="AMP-binding"/>
    <property type="match status" value="1"/>
</dbReference>
<evidence type="ECO:0000259" key="3">
    <source>
        <dbReference type="Pfam" id="PF00501"/>
    </source>
</evidence>
<evidence type="ECO:0000256" key="1">
    <source>
        <dbReference type="ARBA" id="ARBA00006432"/>
    </source>
</evidence>
<dbReference type="Proteomes" id="UP001499882">
    <property type="component" value="Unassembled WGS sequence"/>
</dbReference>
<dbReference type="InterPro" id="IPR000873">
    <property type="entry name" value="AMP-dep_synth/lig_dom"/>
</dbReference>
<dbReference type="PANTHER" id="PTHR43201:SF5">
    <property type="entry name" value="MEDIUM-CHAIN ACYL-COA LIGASE ACSF2, MITOCHONDRIAL"/>
    <property type="match status" value="1"/>
</dbReference>
<dbReference type="InterPro" id="IPR045851">
    <property type="entry name" value="AMP-bd_C_sf"/>
</dbReference>
<dbReference type="SUPFAM" id="SSF56801">
    <property type="entry name" value="Acetyl-CoA synthetase-like"/>
    <property type="match status" value="1"/>
</dbReference>
<proteinExistence type="inferred from homology"/>
<evidence type="ECO:0000313" key="5">
    <source>
        <dbReference type="EMBL" id="GAA4743533.1"/>
    </source>
</evidence>
<dbReference type="Pfam" id="PF13193">
    <property type="entry name" value="AMP-binding_C"/>
    <property type="match status" value="1"/>
</dbReference>
<feature type="domain" description="AMP-dependent synthetase/ligase" evidence="3">
    <location>
        <begin position="51"/>
        <end position="421"/>
    </location>
</feature>
<dbReference type="PANTHER" id="PTHR43201">
    <property type="entry name" value="ACYL-COA SYNTHETASE"/>
    <property type="match status" value="1"/>
</dbReference>